<name>A0A915I752_ROMCU</name>
<evidence type="ECO:0000313" key="2">
    <source>
        <dbReference type="WBParaSite" id="nRc.2.0.1.t09973-RA"/>
    </source>
</evidence>
<evidence type="ECO:0000313" key="1">
    <source>
        <dbReference type="Proteomes" id="UP000887565"/>
    </source>
</evidence>
<sequence>MLTMPDLAQLDAEPSINQLLTIFRVKILTMKALYCISDFSRFHQFSSEKILRFLSATIADSHDFDPISELGSPTAECRQSSG</sequence>
<keyword evidence="1" id="KW-1185">Reference proteome</keyword>
<organism evidence="1 2">
    <name type="scientific">Romanomermis culicivorax</name>
    <name type="common">Nematode worm</name>
    <dbReference type="NCBI Taxonomy" id="13658"/>
    <lineage>
        <taxon>Eukaryota</taxon>
        <taxon>Metazoa</taxon>
        <taxon>Ecdysozoa</taxon>
        <taxon>Nematoda</taxon>
        <taxon>Enoplea</taxon>
        <taxon>Dorylaimia</taxon>
        <taxon>Mermithida</taxon>
        <taxon>Mermithoidea</taxon>
        <taxon>Mermithidae</taxon>
        <taxon>Romanomermis</taxon>
    </lineage>
</organism>
<reference evidence="2" key="1">
    <citation type="submission" date="2022-11" db="UniProtKB">
        <authorList>
            <consortium name="WormBaseParasite"/>
        </authorList>
    </citation>
    <scope>IDENTIFICATION</scope>
</reference>
<dbReference type="WBParaSite" id="nRc.2.0.1.t09973-RA">
    <property type="protein sequence ID" value="nRc.2.0.1.t09973-RA"/>
    <property type="gene ID" value="nRc.2.0.1.g09973"/>
</dbReference>
<proteinExistence type="predicted"/>
<accession>A0A915I752</accession>
<dbReference type="AlphaFoldDB" id="A0A915I752"/>
<protein>
    <submittedName>
        <fullName evidence="2">Uncharacterized protein</fullName>
    </submittedName>
</protein>
<dbReference type="Proteomes" id="UP000887565">
    <property type="component" value="Unplaced"/>
</dbReference>